<dbReference type="PANTHER" id="PTHR12722:SF0">
    <property type="entry name" value="PROTEIN FAM50A"/>
    <property type="match status" value="1"/>
</dbReference>
<feature type="compositionally biased region" description="Basic and acidic residues" evidence="2">
    <location>
        <begin position="270"/>
        <end position="307"/>
    </location>
</feature>
<dbReference type="InterPro" id="IPR007005">
    <property type="entry name" value="XAP5"/>
</dbReference>
<keyword evidence="1" id="KW-0175">Coiled coil</keyword>
<dbReference type="GO" id="GO:0006325">
    <property type="term" value="P:chromatin organization"/>
    <property type="evidence" value="ECO:0007669"/>
    <property type="project" value="TreeGrafter"/>
</dbReference>
<dbReference type="RefSeq" id="XP_003060407.1">
    <property type="nucleotide sequence ID" value="XM_003060361.1"/>
</dbReference>
<accession>C1MXJ5</accession>
<dbReference type="Pfam" id="PF04921">
    <property type="entry name" value="XAP5"/>
    <property type="match status" value="1"/>
</dbReference>
<protein>
    <submittedName>
        <fullName evidence="4">Predicted protein</fullName>
    </submittedName>
</protein>
<feature type="domain" description="FAM50A/XAP5 C-terminal" evidence="3">
    <location>
        <begin position="176"/>
        <end position="362"/>
    </location>
</feature>
<dbReference type="EMBL" id="GG663742">
    <property type="protein sequence ID" value="EEH55176.1"/>
    <property type="molecule type" value="Genomic_DNA"/>
</dbReference>
<dbReference type="Proteomes" id="UP000001876">
    <property type="component" value="Unassembled WGS sequence"/>
</dbReference>
<dbReference type="GO" id="GO:0005634">
    <property type="term" value="C:nucleus"/>
    <property type="evidence" value="ECO:0007669"/>
    <property type="project" value="InterPro"/>
</dbReference>
<dbReference type="STRING" id="564608.C1MXJ5"/>
<dbReference type="GeneID" id="9686141"/>
<feature type="coiled-coil region" evidence="1">
    <location>
        <begin position="48"/>
        <end position="98"/>
    </location>
</feature>
<dbReference type="eggNOG" id="KOG2894">
    <property type="taxonomic scope" value="Eukaryota"/>
</dbReference>
<proteinExistence type="predicted"/>
<sequence>MEFRNASMSEDFKRGDIANRKTEVGFAAAKGEAVEALFKEQTVGLKTKDEFSSKRKEIEDELAAQRALAEKAKAADDVERLERRRKKSKKAIRAATCKLSFDDDEEDGDEGGNGNDGGVNAPDAAGGGKFGKLGKNPAVKTDFLPDRERELEATREAIRMKAEAKDAIKAKLETEFDLHFAYWMPRGNLMQDVKKMRHSMRVKYGDTVGDFLDKFRDEHHREYRELAHVTGAQCMFAKEGLIIPHHHTWFELVQTGCVIFGKNVFADLDKPPKEEEEKEREREKNENAADGDDEKKKDAATREKDDAVAGGVAPTQSAAMESLKIYSLLDVGCVLDRRWFEQNRKTFPMVKWETYDATKDYRVAFVGDSGPAVVNTEHVS</sequence>
<reference evidence="4 5" key="1">
    <citation type="journal article" date="2009" name="Science">
        <title>Green evolution and dynamic adaptations revealed by genomes of the marine picoeukaryotes Micromonas.</title>
        <authorList>
            <person name="Worden A.Z."/>
            <person name="Lee J.H."/>
            <person name="Mock T."/>
            <person name="Rouze P."/>
            <person name="Simmons M.P."/>
            <person name="Aerts A.L."/>
            <person name="Allen A.E."/>
            <person name="Cuvelier M.L."/>
            <person name="Derelle E."/>
            <person name="Everett M.V."/>
            <person name="Foulon E."/>
            <person name="Grimwood J."/>
            <person name="Gundlach H."/>
            <person name="Henrissat B."/>
            <person name="Napoli C."/>
            <person name="McDonald S.M."/>
            <person name="Parker M.S."/>
            <person name="Rombauts S."/>
            <person name="Salamov A."/>
            <person name="Von Dassow P."/>
            <person name="Badger J.H."/>
            <person name="Coutinho P.M."/>
            <person name="Demir E."/>
            <person name="Dubchak I."/>
            <person name="Gentemann C."/>
            <person name="Eikrem W."/>
            <person name="Gready J.E."/>
            <person name="John U."/>
            <person name="Lanier W."/>
            <person name="Lindquist E.A."/>
            <person name="Lucas S."/>
            <person name="Mayer K.F."/>
            <person name="Moreau H."/>
            <person name="Not F."/>
            <person name="Otillar R."/>
            <person name="Panaud O."/>
            <person name="Pangilinan J."/>
            <person name="Paulsen I."/>
            <person name="Piegu B."/>
            <person name="Poliakov A."/>
            <person name="Robbens S."/>
            <person name="Schmutz J."/>
            <person name="Toulza E."/>
            <person name="Wyss T."/>
            <person name="Zelensky A."/>
            <person name="Zhou K."/>
            <person name="Armbrust E.V."/>
            <person name="Bhattacharya D."/>
            <person name="Goodenough U.W."/>
            <person name="Van de Peer Y."/>
            <person name="Grigoriev I.V."/>
        </authorList>
    </citation>
    <scope>NUCLEOTIDE SEQUENCE [LARGE SCALE GENOMIC DNA]</scope>
    <source>
        <strain evidence="4 5">CCMP1545</strain>
    </source>
</reference>
<evidence type="ECO:0000313" key="4">
    <source>
        <dbReference type="EMBL" id="EEH55176.1"/>
    </source>
</evidence>
<evidence type="ECO:0000256" key="1">
    <source>
        <dbReference type="SAM" id="Coils"/>
    </source>
</evidence>
<dbReference type="KEGG" id="mpp:MICPUCDRAFT_47920"/>
<keyword evidence="5" id="KW-1185">Reference proteome</keyword>
<dbReference type="AlphaFoldDB" id="C1MXJ5"/>
<feature type="region of interest" description="Disordered" evidence="2">
    <location>
        <begin position="270"/>
        <end position="313"/>
    </location>
</feature>
<evidence type="ECO:0000256" key="2">
    <source>
        <dbReference type="SAM" id="MobiDB-lite"/>
    </source>
</evidence>
<dbReference type="OrthoDB" id="1562195at2759"/>
<evidence type="ECO:0000259" key="3">
    <source>
        <dbReference type="Pfam" id="PF04921"/>
    </source>
</evidence>
<organism evidence="5">
    <name type="scientific">Micromonas pusilla (strain CCMP1545)</name>
    <name type="common">Picoplanktonic green alga</name>
    <dbReference type="NCBI Taxonomy" id="564608"/>
    <lineage>
        <taxon>Eukaryota</taxon>
        <taxon>Viridiplantae</taxon>
        <taxon>Chlorophyta</taxon>
        <taxon>Mamiellophyceae</taxon>
        <taxon>Mamiellales</taxon>
        <taxon>Mamiellaceae</taxon>
        <taxon>Micromonas</taxon>
    </lineage>
</organism>
<gene>
    <name evidence="4" type="ORF">MICPUCDRAFT_47920</name>
</gene>
<dbReference type="PANTHER" id="PTHR12722">
    <property type="entry name" value="XAP-5 PROTEIN-RELATED"/>
    <property type="match status" value="1"/>
</dbReference>
<dbReference type="InterPro" id="IPR048337">
    <property type="entry name" value="FAM50A/XAP5_C"/>
</dbReference>
<evidence type="ECO:0000313" key="5">
    <source>
        <dbReference type="Proteomes" id="UP000001876"/>
    </source>
</evidence>
<feature type="region of interest" description="Disordered" evidence="2">
    <location>
        <begin position="102"/>
        <end position="140"/>
    </location>
</feature>
<name>C1MXJ5_MICPC</name>